<dbReference type="Proteomes" id="UP000003751">
    <property type="component" value="Unassembled WGS sequence"/>
</dbReference>
<reference evidence="2 4" key="1">
    <citation type="journal article" date="2014" name="ISME J.">
        <title>Trehalose/2-sulfotrehalose biosynthesis and glycine-betaine uptake are widely spread mechanisms for osmoadaptation in the Halobacteriales.</title>
        <authorList>
            <person name="Youssef N.H."/>
            <person name="Savage-Ashlock K.N."/>
            <person name="McCully A.L."/>
            <person name="Luedtke B."/>
            <person name="Shaw E.I."/>
            <person name="Hoff W.D."/>
            <person name="Elshahed M.S."/>
        </authorList>
    </citation>
    <scope>NUCLEOTIDE SEQUENCE [LARGE SCALE GENOMIC DNA]</scope>
    <source>
        <strain evidence="2 4">DX253</strain>
    </source>
</reference>
<dbReference type="EMBL" id="AEMG01000030">
    <property type="protein sequence ID" value="EFW89885.1"/>
    <property type="molecule type" value="Genomic_DNA"/>
</dbReference>
<protein>
    <recommendedName>
        <fullName evidence="1">DUF7344 domain-containing protein</fullName>
    </recommendedName>
</protein>
<dbReference type="RefSeq" id="WP_007983570.1">
    <property type="nucleotide sequence ID" value="NZ_AEMG01000030.1"/>
</dbReference>
<evidence type="ECO:0000313" key="3">
    <source>
        <dbReference type="EMBL" id="SHK57101.1"/>
    </source>
</evidence>
<dbReference type="Pfam" id="PF24035">
    <property type="entry name" value="DUF7344"/>
    <property type="match status" value="1"/>
</dbReference>
<dbReference type="Proteomes" id="UP000184203">
    <property type="component" value="Unassembled WGS sequence"/>
</dbReference>
<evidence type="ECO:0000313" key="5">
    <source>
        <dbReference type="Proteomes" id="UP000184203"/>
    </source>
</evidence>
<gene>
    <name evidence="3" type="ORF">SAMN05444342_1713</name>
    <name evidence="2" type="ORF">ZOD2009_21927</name>
</gene>
<evidence type="ECO:0000259" key="1">
    <source>
        <dbReference type="Pfam" id="PF24035"/>
    </source>
</evidence>
<evidence type="ECO:0000313" key="2">
    <source>
        <dbReference type="EMBL" id="EFW89885.1"/>
    </source>
</evidence>
<dbReference type="STRING" id="797209.GCA_000376445_01444"/>
<dbReference type="OrthoDB" id="241828at2157"/>
<proteinExistence type="predicted"/>
<name>E7QZZ1_HALPU</name>
<dbReference type="InterPro" id="IPR055768">
    <property type="entry name" value="DUF7344"/>
</dbReference>
<accession>E7QZZ1</accession>
<dbReference type="SUPFAM" id="SSF46785">
    <property type="entry name" value="Winged helix' DNA-binding domain"/>
    <property type="match status" value="1"/>
</dbReference>
<feature type="domain" description="DUF7344" evidence="1">
    <location>
        <begin position="20"/>
        <end position="92"/>
    </location>
</feature>
<reference evidence="3" key="3">
    <citation type="submission" date="2016-11" db="EMBL/GenBank/DDBJ databases">
        <authorList>
            <person name="Jaros S."/>
            <person name="Januszkiewicz K."/>
            <person name="Wedrychowicz H."/>
        </authorList>
    </citation>
    <scope>NUCLEOTIDE SEQUENCE [LARGE SCALE GENOMIC DNA]</scope>
    <source>
        <strain evidence="3">DX253</strain>
    </source>
</reference>
<keyword evidence="5" id="KW-1185">Reference proteome</keyword>
<dbReference type="Gene3D" id="1.10.10.10">
    <property type="entry name" value="Winged helix-like DNA-binding domain superfamily/Winged helix DNA-binding domain"/>
    <property type="match status" value="1"/>
</dbReference>
<dbReference type="EMBL" id="FRAN01000002">
    <property type="protein sequence ID" value="SHK57101.1"/>
    <property type="molecule type" value="Genomic_DNA"/>
</dbReference>
<dbReference type="AlphaFoldDB" id="E7QZZ1"/>
<organism evidence="2 4">
    <name type="scientific">Haladaptatus paucihalophilus DX253</name>
    <dbReference type="NCBI Taxonomy" id="797209"/>
    <lineage>
        <taxon>Archaea</taxon>
        <taxon>Methanobacteriati</taxon>
        <taxon>Methanobacteriota</taxon>
        <taxon>Stenosarchaea group</taxon>
        <taxon>Halobacteria</taxon>
        <taxon>Halobacteriales</taxon>
        <taxon>Haladaptataceae</taxon>
        <taxon>Haladaptatus</taxon>
    </lineage>
</organism>
<evidence type="ECO:0000313" key="4">
    <source>
        <dbReference type="Proteomes" id="UP000003751"/>
    </source>
</evidence>
<dbReference type="eggNOG" id="arCOG03828">
    <property type="taxonomic scope" value="Archaea"/>
</dbReference>
<dbReference type="InterPro" id="IPR036388">
    <property type="entry name" value="WH-like_DNA-bd_sf"/>
</dbReference>
<reference evidence="5" key="2">
    <citation type="submission" date="2016-11" db="EMBL/GenBank/DDBJ databases">
        <authorList>
            <person name="Varghese N."/>
            <person name="Submissions S."/>
        </authorList>
    </citation>
    <scope>NUCLEOTIDE SEQUENCE [LARGE SCALE GENOMIC DNA]</scope>
    <source>
        <strain evidence="5">DX253</strain>
    </source>
</reference>
<dbReference type="InterPro" id="IPR036390">
    <property type="entry name" value="WH_DNA-bd_sf"/>
</dbReference>
<sequence length="118" mass="13399">MVNSDSRRRSALSVDDIMDITAEPYRRRILSHLSSIPEDRCSVAELIDALQSKGTGDDPSEKRLRQRLHHIHLPKLHDLGLIGYDDEENDVRYIGSPRLESFLDQMESPGDDAPDEDS</sequence>
<dbReference type="PATRIC" id="fig|797209.4.peg.4302"/>